<dbReference type="InterPro" id="IPR006638">
    <property type="entry name" value="Elp3/MiaA/NifB-like_rSAM"/>
</dbReference>
<organism evidence="11 12">
    <name type="scientific">Candidatus Berkelbacteria bacterium RBG_13_40_8</name>
    <dbReference type="NCBI Taxonomy" id="1797467"/>
    <lineage>
        <taxon>Bacteria</taxon>
        <taxon>Candidatus Berkelbacteria</taxon>
    </lineage>
</organism>
<dbReference type="GO" id="GO:0005829">
    <property type="term" value="C:cytosol"/>
    <property type="evidence" value="ECO:0007669"/>
    <property type="project" value="TreeGrafter"/>
</dbReference>
<evidence type="ECO:0000256" key="6">
    <source>
        <dbReference type="ARBA" id="ARBA00022723"/>
    </source>
</evidence>
<gene>
    <name evidence="11" type="ORF">A2V71_00840</name>
</gene>
<dbReference type="GO" id="GO:0051539">
    <property type="term" value="F:4 iron, 4 sulfur cluster binding"/>
    <property type="evidence" value="ECO:0007669"/>
    <property type="project" value="UniProtKB-KW"/>
</dbReference>
<dbReference type="SFLD" id="SFLDG01123">
    <property type="entry name" value="methyltransferase_(Class_B)"/>
    <property type="match status" value="1"/>
</dbReference>
<dbReference type="SFLD" id="SFLDS00029">
    <property type="entry name" value="Radical_SAM"/>
    <property type="match status" value="1"/>
</dbReference>
<dbReference type="InterPro" id="IPR006158">
    <property type="entry name" value="Cobalamin-bd"/>
</dbReference>
<evidence type="ECO:0000259" key="9">
    <source>
        <dbReference type="PROSITE" id="PS51332"/>
    </source>
</evidence>
<keyword evidence="7" id="KW-0408">Iron</keyword>
<dbReference type="InterPro" id="IPR007197">
    <property type="entry name" value="rSAM"/>
</dbReference>
<keyword evidence="6" id="KW-0479">Metal-binding</keyword>
<dbReference type="PROSITE" id="PS51918">
    <property type="entry name" value="RADICAL_SAM"/>
    <property type="match status" value="1"/>
</dbReference>
<keyword evidence="4" id="KW-0808">Transferase</keyword>
<evidence type="ECO:0000259" key="10">
    <source>
        <dbReference type="PROSITE" id="PS51918"/>
    </source>
</evidence>
<dbReference type="InterPro" id="IPR034466">
    <property type="entry name" value="Methyltransferase_Class_B"/>
</dbReference>
<dbReference type="InterPro" id="IPR051198">
    <property type="entry name" value="BchE-like"/>
</dbReference>
<evidence type="ECO:0000313" key="12">
    <source>
        <dbReference type="Proteomes" id="UP000178764"/>
    </source>
</evidence>
<evidence type="ECO:0000313" key="11">
    <source>
        <dbReference type="EMBL" id="OGD57349.1"/>
    </source>
</evidence>
<evidence type="ECO:0000256" key="7">
    <source>
        <dbReference type="ARBA" id="ARBA00023004"/>
    </source>
</evidence>
<dbReference type="GO" id="GO:0031419">
    <property type="term" value="F:cobalamin binding"/>
    <property type="evidence" value="ECO:0007669"/>
    <property type="project" value="InterPro"/>
</dbReference>
<dbReference type="PANTHER" id="PTHR43409:SF7">
    <property type="entry name" value="BLL1977 PROTEIN"/>
    <property type="match status" value="1"/>
</dbReference>
<dbReference type="PROSITE" id="PS01278">
    <property type="entry name" value="MTTASE_RADICAL"/>
    <property type="match status" value="1"/>
</dbReference>
<evidence type="ECO:0000256" key="8">
    <source>
        <dbReference type="ARBA" id="ARBA00023014"/>
    </source>
</evidence>
<dbReference type="Gene3D" id="3.80.30.20">
    <property type="entry name" value="tm_1862 like domain"/>
    <property type="match status" value="1"/>
</dbReference>
<evidence type="ECO:0000256" key="4">
    <source>
        <dbReference type="ARBA" id="ARBA00022679"/>
    </source>
</evidence>
<keyword evidence="5" id="KW-0949">S-adenosyl-L-methionine</keyword>
<evidence type="ECO:0000256" key="5">
    <source>
        <dbReference type="ARBA" id="ARBA00022691"/>
    </source>
</evidence>
<dbReference type="Proteomes" id="UP000178764">
    <property type="component" value="Unassembled WGS sequence"/>
</dbReference>
<feature type="domain" description="Radical SAM core" evidence="10">
    <location>
        <begin position="153"/>
        <end position="366"/>
    </location>
</feature>
<comment type="caution">
    <text evidence="11">The sequence shown here is derived from an EMBL/GenBank/DDBJ whole genome shotgun (WGS) entry which is preliminary data.</text>
</comment>
<dbReference type="Pfam" id="PF02310">
    <property type="entry name" value="B12-binding"/>
    <property type="match status" value="1"/>
</dbReference>
<dbReference type="EMBL" id="MEZT01000003">
    <property type="protein sequence ID" value="OGD57349.1"/>
    <property type="molecule type" value="Genomic_DNA"/>
</dbReference>
<evidence type="ECO:0000256" key="1">
    <source>
        <dbReference type="ARBA" id="ARBA00001966"/>
    </source>
</evidence>
<dbReference type="PANTHER" id="PTHR43409">
    <property type="entry name" value="ANAEROBIC MAGNESIUM-PROTOPORPHYRIN IX MONOMETHYL ESTER CYCLASE-RELATED"/>
    <property type="match status" value="1"/>
</dbReference>
<evidence type="ECO:0000256" key="2">
    <source>
        <dbReference type="ARBA" id="ARBA00022485"/>
    </source>
</evidence>
<dbReference type="CDD" id="cd02068">
    <property type="entry name" value="radical_SAM_B12_BD"/>
    <property type="match status" value="1"/>
</dbReference>
<dbReference type="InterPro" id="IPR020612">
    <property type="entry name" value="Methylthiotransferase_CS"/>
</dbReference>
<dbReference type="AlphaFoldDB" id="A0A1F5DQ85"/>
<keyword evidence="2" id="KW-0004">4Fe-4S</keyword>
<dbReference type="SMART" id="SM00729">
    <property type="entry name" value="Elp3"/>
    <property type="match status" value="1"/>
</dbReference>
<dbReference type="InterPro" id="IPR023404">
    <property type="entry name" value="rSAM_horseshoe"/>
</dbReference>
<dbReference type="Gene3D" id="3.40.50.280">
    <property type="entry name" value="Cobalamin-binding domain"/>
    <property type="match status" value="1"/>
</dbReference>
<reference evidence="11 12" key="1">
    <citation type="journal article" date="2016" name="Nat. Commun.">
        <title>Thousands of microbial genomes shed light on interconnected biogeochemical processes in an aquifer system.</title>
        <authorList>
            <person name="Anantharaman K."/>
            <person name="Brown C.T."/>
            <person name="Hug L.A."/>
            <person name="Sharon I."/>
            <person name="Castelle C.J."/>
            <person name="Probst A.J."/>
            <person name="Thomas B.C."/>
            <person name="Singh A."/>
            <person name="Wilkins M.J."/>
            <person name="Karaoz U."/>
            <person name="Brodie E.L."/>
            <person name="Williams K.H."/>
            <person name="Hubbard S.S."/>
            <person name="Banfield J.F."/>
        </authorList>
    </citation>
    <scope>NUCLEOTIDE SEQUENCE [LARGE SCALE GENOMIC DNA]</scope>
</reference>
<protein>
    <submittedName>
        <fullName evidence="11">Uncharacterized protein</fullName>
    </submittedName>
</protein>
<comment type="cofactor">
    <cofactor evidence="1">
        <name>[4Fe-4S] cluster</name>
        <dbReference type="ChEBI" id="CHEBI:49883"/>
    </cofactor>
</comment>
<keyword evidence="8" id="KW-0411">Iron-sulfur</keyword>
<dbReference type="CDD" id="cd01335">
    <property type="entry name" value="Radical_SAM"/>
    <property type="match status" value="1"/>
</dbReference>
<dbReference type="SFLD" id="SFLDG01082">
    <property type="entry name" value="B12-binding_domain_containing"/>
    <property type="match status" value="1"/>
</dbReference>
<dbReference type="Pfam" id="PF04055">
    <property type="entry name" value="Radical_SAM"/>
    <property type="match status" value="1"/>
</dbReference>
<dbReference type="InterPro" id="IPR058240">
    <property type="entry name" value="rSAM_sf"/>
</dbReference>
<name>A0A1F5DQ85_9BACT</name>
<keyword evidence="3" id="KW-0489">Methyltransferase</keyword>
<dbReference type="GO" id="GO:0003824">
    <property type="term" value="F:catalytic activity"/>
    <property type="evidence" value="ECO:0007669"/>
    <property type="project" value="InterPro"/>
</dbReference>
<dbReference type="PROSITE" id="PS51332">
    <property type="entry name" value="B12_BINDING"/>
    <property type="match status" value="1"/>
</dbReference>
<evidence type="ECO:0000256" key="3">
    <source>
        <dbReference type="ARBA" id="ARBA00022603"/>
    </source>
</evidence>
<sequence length="432" mass="48128">MKLTIIAPSWDQGWWGGGRVLAPPLVLPLLAGLTPKDVNVRLIDENVEEADVDAPTDLVAMTCMTASAPRAYALCDAFRERKIPVVIGGIHPTVMPDEAALHADAVIIGEAEPVWDEVLKDFGANRLKPRYGYDGHIALGGFPFPRRDLLMARRYLTINVVQTARGCPNDCSFCTVSAVAGRKYRFRPIDEVIEEIRMLSGWIGLVDDNITGNPRRAKKLFEALIPLKRRWIGQGDLNMAKDPELLSLAARSGCVAMFMGLESLSLENLRFIGKSPNIGKDMSKAIQTIHKAGIEIIGSFVFGLDGDYHDVFKRTVSFAKRHKLVASQFAVLTPFPGTRTWDQLESEGRIFDHDWSDYTMSNVVFNPANMKATDLSRGQRYAQRSFYSLPSIIRRSITLRGKVILKIIVNSSYRRVLSKNKKKGLTLGIPKE</sequence>
<proteinExistence type="predicted"/>
<dbReference type="GO" id="GO:0046872">
    <property type="term" value="F:metal ion binding"/>
    <property type="evidence" value="ECO:0007669"/>
    <property type="project" value="UniProtKB-KW"/>
</dbReference>
<dbReference type="SUPFAM" id="SSF102114">
    <property type="entry name" value="Radical SAM enzymes"/>
    <property type="match status" value="1"/>
</dbReference>
<accession>A0A1F5DQ85</accession>
<feature type="domain" description="B12-binding" evidence="9">
    <location>
        <begin position="1"/>
        <end position="129"/>
    </location>
</feature>